<reference evidence="13 14" key="1">
    <citation type="submission" date="2017-10" db="EMBL/GenBank/DDBJ databases">
        <title>Genome of an Actinobacterium that displays light-enhanced growth.</title>
        <authorList>
            <person name="Maresca J.A."/>
            <person name="Hempel P."/>
            <person name="Shevchenko O."/>
            <person name="Miller K.J."/>
            <person name="Hahn M.W."/>
        </authorList>
    </citation>
    <scope>NUCLEOTIDE SEQUENCE [LARGE SCALE GENOMIC DNA]</scope>
    <source>
        <strain evidence="13 14">MWH-Mo1</strain>
    </source>
</reference>
<feature type="binding site" evidence="9">
    <location>
        <position position="41"/>
    </location>
    <ligand>
        <name>ATP</name>
        <dbReference type="ChEBI" id="CHEBI:30616"/>
    </ligand>
</feature>
<evidence type="ECO:0000256" key="4">
    <source>
        <dbReference type="ARBA" id="ARBA00022741"/>
    </source>
</evidence>
<keyword evidence="10" id="KW-0472">Membrane</keyword>
<dbReference type="PROSITE" id="PS00107">
    <property type="entry name" value="PROTEIN_KINASE_ATP"/>
    <property type="match status" value="1"/>
</dbReference>
<dbReference type="InterPro" id="IPR005543">
    <property type="entry name" value="PASTA_dom"/>
</dbReference>
<evidence type="ECO:0000256" key="2">
    <source>
        <dbReference type="ARBA" id="ARBA00022527"/>
    </source>
</evidence>
<dbReference type="InterPro" id="IPR008271">
    <property type="entry name" value="Ser/Thr_kinase_AS"/>
</dbReference>
<dbReference type="PANTHER" id="PTHR43289:SF34">
    <property type="entry name" value="SERINE_THREONINE-PROTEIN KINASE YBDM-RELATED"/>
    <property type="match status" value="1"/>
</dbReference>
<dbReference type="PROSITE" id="PS00108">
    <property type="entry name" value="PROTEIN_KINASE_ST"/>
    <property type="match status" value="1"/>
</dbReference>
<evidence type="ECO:0000313" key="14">
    <source>
        <dbReference type="Proteomes" id="UP000246894"/>
    </source>
</evidence>
<keyword evidence="14" id="KW-1185">Reference proteome</keyword>
<dbReference type="EC" id="2.7.11.1" evidence="1"/>
<protein>
    <recommendedName>
        <fullName evidence="1">non-specific serine/threonine protein kinase</fullName>
        <ecNumber evidence="1">2.7.11.1</ecNumber>
    </recommendedName>
</protein>
<dbReference type="Gene3D" id="1.10.510.10">
    <property type="entry name" value="Transferase(Phosphotransferase) domain 1"/>
    <property type="match status" value="1"/>
</dbReference>
<keyword evidence="3 13" id="KW-0808">Transferase</keyword>
<dbReference type="NCBIfam" id="NF033483">
    <property type="entry name" value="PknB_PASTA_kin"/>
    <property type="match status" value="1"/>
</dbReference>
<evidence type="ECO:0000256" key="8">
    <source>
        <dbReference type="ARBA" id="ARBA00048679"/>
    </source>
</evidence>
<dbReference type="SUPFAM" id="SSF56112">
    <property type="entry name" value="Protein kinase-like (PK-like)"/>
    <property type="match status" value="1"/>
</dbReference>
<feature type="domain" description="PASTA" evidence="12">
    <location>
        <begin position="521"/>
        <end position="585"/>
    </location>
</feature>
<dbReference type="GO" id="GO:0106310">
    <property type="term" value="F:protein serine kinase activity"/>
    <property type="evidence" value="ECO:0007669"/>
    <property type="project" value="RHEA"/>
</dbReference>
<evidence type="ECO:0000256" key="10">
    <source>
        <dbReference type="SAM" id="Phobius"/>
    </source>
</evidence>
<evidence type="ECO:0000256" key="6">
    <source>
        <dbReference type="ARBA" id="ARBA00022840"/>
    </source>
</evidence>
<dbReference type="FunFam" id="3.30.200.20:FF:000035">
    <property type="entry name" value="Serine/threonine protein kinase Stk1"/>
    <property type="match status" value="1"/>
</dbReference>
<evidence type="ECO:0000256" key="9">
    <source>
        <dbReference type="PROSITE-ProRule" id="PRU10141"/>
    </source>
</evidence>
<dbReference type="PROSITE" id="PS50011">
    <property type="entry name" value="PROTEIN_KINASE_DOM"/>
    <property type="match status" value="1"/>
</dbReference>
<dbReference type="CDD" id="cd06577">
    <property type="entry name" value="PASTA_pknB"/>
    <property type="match status" value="3"/>
</dbReference>
<dbReference type="RefSeq" id="WP_110234789.1">
    <property type="nucleotide sequence ID" value="NZ_CP023994.1"/>
</dbReference>
<dbReference type="InterPro" id="IPR011009">
    <property type="entry name" value="Kinase-like_dom_sf"/>
</dbReference>
<dbReference type="SMART" id="SM00220">
    <property type="entry name" value="S_TKc"/>
    <property type="match status" value="1"/>
</dbReference>
<dbReference type="Gene3D" id="3.30.200.20">
    <property type="entry name" value="Phosphorylase Kinase, domain 1"/>
    <property type="match status" value="1"/>
</dbReference>
<feature type="domain" description="PASTA" evidence="12">
    <location>
        <begin position="386"/>
        <end position="452"/>
    </location>
</feature>
<dbReference type="Pfam" id="PF00069">
    <property type="entry name" value="Pkinase"/>
    <property type="match status" value="1"/>
</dbReference>
<dbReference type="InterPro" id="IPR000719">
    <property type="entry name" value="Prot_kinase_dom"/>
</dbReference>
<evidence type="ECO:0000256" key="3">
    <source>
        <dbReference type="ARBA" id="ARBA00022679"/>
    </source>
</evidence>
<keyword evidence="10" id="KW-1133">Transmembrane helix</keyword>
<dbReference type="GO" id="GO:0004674">
    <property type="term" value="F:protein serine/threonine kinase activity"/>
    <property type="evidence" value="ECO:0007669"/>
    <property type="project" value="UniProtKB-KW"/>
</dbReference>
<evidence type="ECO:0000256" key="5">
    <source>
        <dbReference type="ARBA" id="ARBA00022777"/>
    </source>
</evidence>
<dbReference type="PANTHER" id="PTHR43289">
    <property type="entry name" value="MITOGEN-ACTIVATED PROTEIN KINASE KINASE KINASE 20-RELATED"/>
    <property type="match status" value="1"/>
</dbReference>
<dbReference type="Gene3D" id="3.30.10.20">
    <property type="match status" value="3"/>
</dbReference>
<dbReference type="GO" id="GO:0005524">
    <property type="term" value="F:ATP binding"/>
    <property type="evidence" value="ECO:0007669"/>
    <property type="project" value="UniProtKB-UniRule"/>
</dbReference>
<accession>A0A2Z3S036</accession>
<sequence length="586" mass="62309">MPLSNKVISGRYQLTKLIGSGGMADVYVAHDSVLGRKVAIKVLNEELAANKKFSQRFKQEAKSASSMDHPNIVQVLDAGETTETDENGVKHTYAFLVMEYVDGLELSKLVARGPLKVPEAIRVTKELLSAVEFAHNKGIVHRDIKPDNIMLTRAGKVKVLDFGIARAVAETFDDIATTTSILGTAAYFSPEQAQGQKVDIRTDIYAIGIVLFEMLTGKIPFTGDTAVAVAHQHIHAHPPAPSSINPKVSLALDQVVFTALAKDKADRFQTTAEFGRELRLTEAAKATAPKAVKAQPVVENDVDSLLGSPISEPAAEKSDSISELPDDFLFLFGDDPQTAPTLIQPEQFRPERKRVITAVAVIALVFGAIAGVGLWVATLEPTNIFPSSTVTVPTLKNVAEKDAIKELQDLDLITSIVVENSALVKKGKVIRTEPEKGAVIDPGTPITVYVSAGKTMVEVPQVADMTVADAKVQLEAVGLVLGTTTESHSPSYAAGLVISTTPTLGTKLIQGSKVNVLVSDGKIEIPDLKGKTVTDANNLLSTLSITPTVQADTTCAKAEQPTVRSQSPAPGVVSQGTPVTITYCAG</sequence>
<gene>
    <name evidence="13" type="ORF">AURMO_01768</name>
</gene>
<keyword evidence="4 9" id="KW-0547">Nucleotide-binding</keyword>
<proteinExistence type="predicted"/>
<dbReference type="OrthoDB" id="9762169at2"/>
<dbReference type="FunFam" id="1.10.510.10:FF:000021">
    <property type="entry name" value="Serine/threonine protein kinase"/>
    <property type="match status" value="1"/>
</dbReference>
<dbReference type="Pfam" id="PF03793">
    <property type="entry name" value="PASTA"/>
    <property type="match status" value="3"/>
</dbReference>
<dbReference type="Proteomes" id="UP000246894">
    <property type="component" value="Chromosome"/>
</dbReference>
<evidence type="ECO:0000259" key="12">
    <source>
        <dbReference type="PROSITE" id="PS51178"/>
    </source>
</evidence>
<dbReference type="InterPro" id="IPR017441">
    <property type="entry name" value="Protein_kinase_ATP_BS"/>
</dbReference>
<dbReference type="CDD" id="cd14014">
    <property type="entry name" value="STKc_PknB_like"/>
    <property type="match status" value="1"/>
</dbReference>
<evidence type="ECO:0000256" key="1">
    <source>
        <dbReference type="ARBA" id="ARBA00012513"/>
    </source>
</evidence>
<dbReference type="SMART" id="SM00740">
    <property type="entry name" value="PASTA"/>
    <property type="match status" value="3"/>
</dbReference>
<feature type="domain" description="Protein kinase" evidence="11">
    <location>
        <begin position="12"/>
        <end position="280"/>
    </location>
</feature>
<dbReference type="PROSITE" id="PS51178">
    <property type="entry name" value="PASTA"/>
    <property type="match status" value="3"/>
</dbReference>
<dbReference type="AlphaFoldDB" id="A0A2Z3S036"/>
<feature type="domain" description="PASTA" evidence="12">
    <location>
        <begin position="453"/>
        <end position="520"/>
    </location>
</feature>
<feature type="transmembrane region" description="Helical" evidence="10">
    <location>
        <begin position="355"/>
        <end position="377"/>
    </location>
</feature>
<keyword evidence="10" id="KW-0812">Transmembrane</keyword>
<keyword evidence="5 13" id="KW-0418">Kinase</keyword>
<evidence type="ECO:0000313" key="13">
    <source>
        <dbReference type="EMBL" id="AWR22349.1"/>
    </source>
</evidence>
<keyword evidence="2" id="KW-0723">Serine/threonine-protein kinase</keyword>
<evidence type="ECO:0000256" key="7">
    <source>
        <dbReference type="ARBA" id="ARBA00047899"/>
    </source>
</evidence>
<dbReference type="KEGG" id="aum:AURMO_01768"/>
<comment type="catalytic activity">
    <reaction evidence="7">
        <text>L-threonyl-[protein] + ATP = O-phospho-L-threonyl-[protein] + ADP + H(+)</text>
        <dbReference type="Rhea" id="RHEA:46608"/>
        <dbReference type="Rhea" id="RHEA-COMP:11060"/>
        <dbReference type="Rhea" id="RHEA-COMP:11605"/>
        <dbReference type="ChEBI" id="CHEBI:15378"/>
        <dbReference type="ChEBI" id="CHEBI:30013"/>
        <dbReference type="ChEBI" id="CHEBI:30616"/>
        <dbReference type="ChEBI" id="CHEBI:61977"/>
        <dbReference type="ChEBI" id="CHEBI:456216"/>
        <dbReference type="EC" id="2.7.11.1"/>
    </reaction>
</comment>
<organism evidence="13 14">
    <name type="scientific">Aurantimicrobium photophilum</name>
    <dbReference type="NCBI Taxonomy" id="1987356"/>
    <lineage>
        <taxon>Bacteria</taxon>
        <taxon>Bacillati</taxon>
        <taxon>Actinomycetota</taxon>
        <taxon>Actinomycetes</taxon>
        <taxon>Micrococcales</taxon>
        <taxon>Microbacteriaceae</taxon>
        <taxon>Aurantimicrobium</taxon>
    </lineage>
</organism>
<comment type="catalytic activity">
    <reaction evidence="8">
        <text>L-seryl-[protein] + ATP = O-phospho-L-seryl-[protein] + ADP + H(+)</text>
        <dbReference type="Rhea" id="RHEA:17989"/>
        <dbReference type="Rhea" id="RHEA-COMP:9863"/>
        <dbReference type="Rhea" id="RHEA-COMP:11604"/>
        <dbReference type="ChEBI" id="CHEBI:15378"/>
        <dbReference type="ChEBI" id="CHEBI:29999"/>
        <dbReference type="ChEBI" id="CHEBI:30616"/>
        <dbReference type="ChEBI" id="CHEBI:83421"/>
        <dbReference type="ChEBI" id="CHEBI:456216"/>
        <dbReference type="EC" id="2.7.11.1"/>
    </reaction>
</comment>
<keyword evidence="6 9" id="KW-0067">ATP-binding</keyword>
<dbReference type="EMBL" id="CP023994">
    <property type="protein sequence ID" value="AWR22349.1"/>
    <property type="molecule type" value="Genomic_DNA"/>
</dbReference>
<name>A0A2Z3S036_9MICO</name>
<evidence type="ECO:0000259" key="11">
    <source>
        <dbReference type="PROSITE" id="PS50011"/>
    </source>
</evidence>
<dbReference type="GO" id="GO:0045717">
    <property type="term" value="P:negative regulation of fatty acid biosynthetic process"/>
    <property type="evidence" value="ECO:0007669"/>
    <property type="project" value="UniProtKB-ARBA"/>
</dbReference>